<comment type="caution">
    <text evidence="4">The sequence shown here is derived from an EMBL/GenBank/DDBJ whole genome shotgun (WGS) entry which is preliminary data.</text>
</comment>
<dbReference type="InterPro" id="IPR002575">
    <property type="entry name" value="Aminoglycoside_PTrfase"/>
</dbReference>
<evidence type="ECO:0000313" key="4">
    <source>
        <dbReference type="EMBL" id="NWN90053.1"/>
    </source>
</evidence>
<dbReference type="AlphaFoldDB" id="A0A851HM28"/>
<gene>
    <name evidence="4" type="ORF">HLV39_00905</name>
</gene>
<protein>
    <submittedName>
        <fullName evidence="4">Phosphotransferase</fullName>
    </submittedName>
</protein>
<dbReference type="GO" id="GO:0005524">
    <property type="term" value="F:ATP binding"/>
    <property type="evidence" value="ECO:0007669"/>
    <property type="project" value="UniProtKB-KW"/>
</dbReference>
<name>A0A851HM28_9GAMM</name>
<dbReference type="Proteomes" id="UP000536442">
    <property type="component" value="Unassembled WGS sequence"/>
</dbReference>
<evidence type="ECO:0000313" key="5">
    <source>
        <dbReference type="Proteomes" id="UP000536442"/>
    </source>
</evidence>
<dbReference type="InterPro" id="IPR011009">
    <property type="entry name" value="Kinase-like_dom_sf"/>
</dbReference>
<evidence type="ECO:0000256" key="2">
    <source>
        <dbReference type="ARBA" id="ARBA00022840"/>
    </source>
</evidence>
<reference evidence="4 5" key="1">
    <citation type="submission" date="2020-03" db="EMBL/GenBank/DDBJ databases">
        <title>Metagenomic, metatranscriptomic, and metabolomic analyses revealed the key microbes and metabolic features during the fermentation of ganjang, Korean traditional soy sauce.</title>
        <authorList>
            <person name="Chun B.H."/>
            <person name="Jeon C.O."/>
        </authorList>
    </citation>
    <scope>NUCLEOTIDE SEQUENCE [LARGE SCALE GENOMIC DNA]</scope>
    <source>
        <strain evidence="4 5">KG14</strain>
    </source>
</reference>
<evidence type="ECO:0000256" key="1">
    <source>
        <dbReference type="ARBA" id="ARBA00022741"/>
    </source>
</evidence>
<keyword evidence="2" id="KW-0067">ATP-binding</keyword>
<dbReference type="Gene3D" id="3.30.200.20">
    <property type="entry name" value="Phosphorylase Kinase, domain 1"/>
    <property type="match status" value="1"/>
</dbReference>
<dbReference type="SUPFAM" id="SSF56112">
    <property type="entry name" value="Protein kinase-like (PK-like)"/>
    <property type="match status" value="1"/>
</dbReference>
<dbReference type="Pfam" id="PF01636">
    <property type="entry name" value="APH"/>
    <property type="match status" value="1"/>
</dbReference>
<dbReference type="PANTHER" id="PTHR33540:SF1">
    <property type="entry name" value="N-ACETYLMURAMATE_N-ACETYLGLUCOSAMINE KINASE"/>
    <property type="match status" value="1"/>
</dbReference>
<dbReference type="PANTHER" id="PTHR33540">
    <property type="entry name" value="TRNA THREONYLCARBAMOYLADENOSINE BIOSYNTHESIS PROTEIN TSAE"/>
    <property type="match status" value="1"/>
</dbReference>
<keyword evidence="4" id="KW-0808">Transferase</keyword>
<dbReference type="EMBL" id="JABEVQ010000001">
    <property type="protein sequence ID" value="NWN90053.1"/>
    <property type="molecule type" value="Genomic_DNA"/>
</dbReference>
<accession>A0A851HM28</accession>
<sequence length="348" mass="40090">MDNRLQMLTSWVRQFPGFENADATPVSGDASFRRYFRVYKSGADGSKVPFIVMDSPRELEDCTPFVHIGHHWRQAGIRVPEVFEADPGLGFLLLEDFGDQLMLNRLTPETASQLYKSAMDELLLIQQTHAHPNYPLPTYDAALLNREMALFRDWLLENYLGLELDNIEKSMLDTTFALLRESALAQPKVTVHRDYHSRNLLVLDQDDRPGVIDFQDAVTGPVTYDVVSLLKDCYIQWPEERVYQWLEDFRKQSAEAGLHHADSDTFRQWFELMGMQRHLKAAGIFARLAMRDGKPGYIKDIPRTVSYLLAASERQPALRHFQDWLISTAIPRIETRIGPLPIRERSVP</sequence>
<dbReference type="Gene3D" id="3.90.1200.10">
    <property type="match status" value="1"/>
</dbReference>
<evidence type="ECO:0000259" key="3">
    <source>
        <dbReference type="Pfam" id="PF01636"/>
    </source>
</evidence>
<keyword evidence="1" id="KW-0547">Nucleotide-binding</keyword>
<feature type="domain" description="Aminoglycoside phosphotransferase" evidence="3">
    <location>
        <begin position="23"/>
        <end position="248"/>
    </location>
</feature>
<organism evidence="4 5">
    <name type="scientific">Marinobacter adhaerens</name>
    <dbReference type="NCBI Taxonomy" id="1033846"/>
    <lineage>
        <taxon>Bacteria</taxon>
        <taxon>Pseudomonadati</taxon>
        <taxon>Pseudomonadota</taxon>
        <taxon>Gammaproteobacteria</taxon>
        <taxon>Pseudomonadales</taxon>
        <taxon>Marinobacteraceae</taxon>
        <taxon>Marinobacter</taxon>
    </lineage>
</organism>
<dbReference type="GO" id="GO:0016740">
    <property type="term" value="F:transferase activity"/>
    <property type="evidence" value="ECO:0007669"/>
    <property type="project" value="UniProtKB-KW"/>
</dbReference>
<keyword evidence="5" id="KW-1185">Reference proteome</keyword>
<proteinExistence type="predicted"/>